<dbReference type="GO" id="GO:0030991">
    <property type="term" value="C:intraciliary transport particle A"/>
    <property type="evidence" value="ECO:0007669"/>
    <property type="project" value="TreeGrafter"/>
</dbReference>
<keyword evidence="5" id="KW-0966">Cell projection</keyword>
<dbReference type="KEGG" id="cvr:CHLNCDRAFT_143342"/>
<dbReference type="InterPro" id="IPR040379">
    <property type="entry name" value="WDR19/dyf-2"/>
</dbReference>
<gene>
    <name evidence="7" type="ORF">CHLNCDRAFT_143342</name>
</gene>
<keyword evidence="2" id="KW-0853">WD repeat</keyword>
<name>E1ZA05_CHLVA</name>
<dbReference type="RefSeq" id="XP_005849972.1">
    <property type="nucleotide sequence ID" value="XM_005849910.1"/>
</dbReference>
<sequence length="685" mass="72870">AAGDEEALAQLRPLLEVQDENLVTGRIVAITGGDPDRAEQLLLSSSRPTAAIEVRRQLGHWDRAIELAEELEPHAVGSLSLLRAQALEADGQVGAAMALYQQAVAEPDLVTGGAAAAYQRRAECEAGMARCSILLGDVEQGMELAAASGSADLVLECAALLDQAQHAKEAGQLYAQAGQPERAARLFLSCREFSLLDGMMTHAGSPELWLKYAQTKEDLGSFRDAVHAYEQAGDIPAAVRVLLERLEDADSAAQLAQRAHSAEASLAVARHCERSGRLELAMELYCTGGNCTAAFLLAQRNGCMAAFADWARRHASAEAAQLAATHYEVDKQLALAAELSALAGKHEHAARLFIQASAALPFCQHIYSTPTPGPPSCHHTPLCAGGDSIAAAIQLAGDVKEPAVVAVVLEHLQAVDAVGPALLELHLRLGNSEQACAVAVARAQQEQANGNYKVARDQLLQVCLQLQQHGAAATQPLLSALHLLHTYLLVRQLVRQGDHLAAARLLLVVADSIQAFPKHVVPILTSTVIECHRAALHSPAQRWAAVLTDQHAGQVSAAYAKKIEAIAKQPAWTADGELAEPLGDCLFCGAAGPDTSLACTTCQRALPFCAASGKRMLLGDWSECPSCHFPCRGRDMTHAASVEHACPLCEAAVEVHDVRRIFDPISHCRRTVFAGMLAGSRKERP</sequence>
<dbReference type="GO" id="GO:0060271">
    <property type="term" value="P:cilium assembly"/>
    <property type="evidence" value="ECO:0007669"/>
    <property type="project" value="TreeGrafter"/>
</dbReference>
<comment type="subcellular location">
    <subcellularLocation>
        <location evidence="1">Cell projection</location>
        <location evidence="1">Cilium</location>
    </subcellularLocation>
</comment>
<reference evidence="7 8" key="1">
    <citation type="journal article" date="2010" name="Plant Cell">
        <title>The Chlorella variabilis NC64A genome reveals adaptation to photosymbiosis, coevolution with viruses, and cryptic sex.</title>
        <authorList>
            <person name="Blanc G."/>
            <person name="Duncan G."/>
            <person name="Agarkova I."/>
            <person name="Borodovsky M."/>
            <person name="Gurnon J."/>
            <person name="Kuo A."/>
            <person name="Lindquist E."/>
            <person name="Lucas S."/>
            <person name="Pangilinan J."/>
            <person name="Polle J."/>
            <person name="Salamov A."/>
            <person name="Terry A."/>
            <person name="Yamada T."/>
            <person name="Dunigan D.D."/>
            <person name="Grigoriev I.V."/>
            <person name="Claverie J.M."/>
            <person name="Van Etten J.L."/>
        </authorList>
    </citation>
    <scope>NUCLEOTIDE SEQUENCE [LARGE SCALE GENOMIC DNA]</scope>
    <source>
        <strain evidence="7 8">NC64A</strain>
    </source>
</reference>
<dbReference type="EMBL" id="GL433839">
    <property type="protein sequence ID" value="EFN57870.1"/>
    <property type="molecule type" value="Genomic_DNA"/>
</dbReference>
<evidence type="ECO:0000256" key="5">
    <source>
        <dbReference type="ARBA" id="ARBA00023273"/>
    </source>
</evidence>
<evidence type="ECO:0000256" key="2">
    <source>
        <dbReference type="ARBA" id="ARBA00022574"/>
    </source>
</evidence>
<evidence type="ECO:0000256" key="3">
    <source>
        <dbReference type="ARBA" id="ARBA00022737"/>
    </source>
</evidence>
<dbReference type="AlphaFoldDB" id="E1ZA05"/>
<keyword evidence="4" id="KW-0969">Cilium</keyword>
<dbReference type="OMA" id="VIFQWSF"/>
<feature type="domain" description="IF140/IFT172/WDR19 TPR" evidence="6">
    <location>
        <begin position="196"/>
        <end position="356"/>
    </location>
</feature>
<dbReference type="PANTHER" id="PTHR14920:SF0">
    <property type="entry name" value="WD REPEAT DOMAIN 19"/>
    <property type="match status" value="1"/>
</dbReference>
<dbReference type="Proteomes" id="UP000008141">
    <property type="component" value="Unassembled WGS sequence"/>
</dbReference>
<dbReference type="GeneID" id="17356892"/>
<protein>
    <recommendedName>
        <fullName evidence="6">IF140/IFT172/WDR19 TPR domain-containing protein</fullName>
    </recommendedName>
</protein>
<keyword evidence="3" id="KW-0677">Repeat</keyword>
<evidence type="ECO:0000259" key="6">
    <source>
        <dbReference type="Pfam" id="PF24762"/>
    </source>
</evidence>
<evidence type="ECO:0000256" key="4">
    <source>
        <dbReference type="ARBA" id="ARBA00023069"/>
    </source>
</evidence>
<dbReference type="GO" id="GO:0035721">
    <property type="term" value="P:intraciliary retrograde transport"/>
    <property type="evidence" value="ECO:0007669"/>
    <property type="project" value="InterPro"/>
</dbReference>
<evidence type="ECO:0000313" key="7">
    <source>
        <dbReference type="EMBL" id="EFN57870.1"/>
    </source>
</evidence>
<feature type="non-terminal residue" evidence="7">
    <location>
        <position position="1"/>
    </location>
</feature>
<proteinExistence type="predicted"/>
<dbReference type="PANTHER" id="PTHR14920">
    <property type="entry name" value="OSMOTIC AVOIDANCE ABNORMAL PROTEIN 1/WD REPEAT MEMBRANE PROTEIN"/>
    <property type="match status" value="1"/>
</dbReference>
<organism evidence="8">
    <name type="scientific">Chlorella variabilis</name>
    <name type="common">Green alga</name>
    <dbReference type="NCBI Taxonomy" id="554065"/>
    <lineage>
        <taxon>Eukaryota</taxon>
        <taxon>Viridiplantae</taxon>
        <taxon>Chlorophyta</taxon>
        <taxon>core chlorophytes</taxon>
        <taxon>Trebouxiophyceae</taxon>
        <taxon>Chlorellales</taxon>
        <taxon>Chlorellaceae</taxon>
        <taxon>Chlorella clade</taxon>
        <taxon>Chlorella</taxon>
    </lineage>
</organism>
<dbReference type="InterPro" id="IPR056168">
    <property type="entry name" value="TPR_IF140/IFT172/WDR19"/>
</dbReference>
<accession>E1ZA05</accession>
<evidence type="ECO:0000313" key="8">
    <source>
        <dbReference type="Proteomes" id="UP000008141"/>
    </source>
</evidence>
<dbReference type="Pfam" id="PF24762">
    <property type="entry name" value="TPR_IF140-IFT172"/>
    <property type="match status" value="1"/>
</dbReference>
<dbReference type="InParanoid" id="E1ZA05"/>
<evidence type="ECO:0000256" key="1">
    <source>
        <dbReference type="ARBA" id="ARBA00004138"/>
    </source>
</evidence>
<dbReference type="GO" id="GO:0005929">
    <property type="term" value="C:cilium"/>
    <property type="evidence" value="ECO:0007669"/>
    <property type="project" value="UniProtKB-SubCell"/>
</dbReference>
<dbReference type="eggNOG" id="KOG2247">
    <property type="taxonomic scope" value="Eukaryota"/>
</dbReference>
<dbReference type="STRING" id="554065.E1ZA05"/>
<dbReference type="OrthoDB" id="509619at2759"/>
<dbReference type="Gene3D" id="1.25.40.470">
    <property type="match status" value="1"/>
</dbReference>
<keyword evidence="8" id="KW-1185">Reference proteome</keyword>